<evidence type="ECO:0000313" key="2">
    <source>
        <dbReference type="EMBL" id="OWZ21351.1"/>
    </source>
</evidence>
<dbReference type="Proteomes" id="UP000198211">
    <property type="component" value="Unassembled WGS sequence"/>
</dbReference>
<dbReference type="EMBL" id="NBNE01000234">
    <property type="protein sequence ID" value="OWZ21351.1"/>
    <property type="molecule type" value="Genomic_DNA"/>
</dbReference>
<feature type="region of interest" description="Disordered" evidence="1">
    <location>
        <begin position="196"/>
        <end position="216"/>
    </location>
</feature>
<dbReference type="OrthoDB" id="127598at2759"/>
<comment type="caution">
    <text evidence="2">The sequence shown here is derived from an EMBL/GenBank/DDBJ whole genome shotgun (WGS) entry which is preliminary data.</text>
</comment>
<sequence>MEIVKAFGRLSGLQVQPAKSKIIFLNTATTCESYEGIPVLAHGETERYLGYAVGTGDTTEVNWAGRIRSVQRRLATAAQLGTSVENRVTILNVIMLPAVLFTAAVFDMPKWAEQQLRNIQKNFMWQHSTSTERARHKVNPGLLYTPKQAGGVGLASIEVACKTQKMKQAILWLTQRKDKYLAAWKMWVFRGATSGGSMVSPTPTKQKSGGTRKSTPGNDMHCLIGGWVSPGEGQAPVFSRLRQQQMQKAAIEANSWMVEDEWIIAFMEPIQGDVLQLEYEDSAFWPTYGWEDNPWVKDADGNVLTRKKYGNIKQCPMDQLCICRTSKQTYSMVIPWTSDQRYSSSKLKRWAVSILWSAQPLQIGEILKVPSKLKFRQQDRVKLDHQYEWKMMESGRIQGVLLGGENGGDIHIRLEQQLNGIYWKLATIQNHENKVRADILRLENVQEEGGIVFRAHPHLHGVIWKVADTVKNKHVVKAIKRQSFKQYKGEGTRLAPVIAALKAKAEGNEWVEAGMQQSPSELWAHRNELTDYQVWVAYRVATGQLNLFHCERVVDSSCRKTTDCDGTLETLGHIFWECPSAQKCWVKLIAQWTGERHDQESTKEYLGACARRKAPGIPNKARKMELNVYEPDEQEAMEHMWKRVWRIACSICITTLWSQRNRVIFEQEEISLDQAMQEFWSSCIRQLQAIAKRERRLPHTRITGTRLYLGTQLLQQTPGGIPSKVEIQEQQQQLMLLNRLQAFQTSCIRK</sequence>
<protein>
    <submittedName>
        <fullName evidence="2">RxLR effector protein</fullName>
    </submittedName>
</protein>
<dbReference type="PANTHER" id="PTHR33116:SF78">
    <property type="entry name" value="OS12G0587133 PROTEIN"/>
    <property type="match status" value="1"/>
</dbReference>
<gene>
    <name evidence="2" type="ORF">PHMEG_0004113</name>
</gene>
<dbReference type="PANTHER" id="PTHR33116">
    <property type="entry name" value="REVERSE TRANSCRIPTASE ZINC-BINDING DOMAIN-CONTAINING PROTEIN-RELATED-RELATED"/>
    <property type="match status" value="1"/>
</dbReference>
<accession>A0A225WUR7</accession>
<dbReference type="AlphaFoldDB" id="A0A225WUR7"/>
<evidence type="ECO:0000313" key="3">
    <source>
        <dbReference type="Proteomes" id="UP000198211"/>
    </source>
</evidence>
<organism evidence="2 3">
    <name type="scientific">Phytophthora megakarya</name>
    <dbReference type="NCBI Taxonomy" id="4795"/>
    <lineage>
        <taxon>Eukaryota</taxon>
        <taxon>Sar</taxon>
        <taxon>Stramenopiles</taxon>
        <taxon>Oomycota</taxon>
        <taxon>Peronosporomycetes</taxon>
        <taxon>Peronosporales</taxon>
        <taxon>Peronosporaceae</taxon>
        <taxon>Phytophthora</taxon>
    </lineage>
</organism>
<proteinExistence type="predicted"/>
<keyword evidence="3" id="KW-1185">Reference proteome</keyword>
<evidence type="ECO:0000256" key="1">
    <source>
        <dbReference type="SAM" id="MobiDB-lite"/>
    </source>
</evidence>
<name>A0A225WUR7_9STRA</name>
<reference evidence="3" key="1">
    <citation type="submission" date="2017-03" db="EMBL/GenBank/DDBJ databases">
        <title>Phytopthora megakarya and P. palmivora, two closely related causual agents of cacao black pod achieved similar genome size and gene model numbers by different mechanisms.</title>
        <authorList>
            <person name="Ali S."/>
            <person name="Shao J."/>
            <person name="Larry D.J."/>
            <person name="Kronmiller B."/>
            <person name="Shen D."/>
            <person name="Strem M.D."/>
            <person name="Melnick R.L."/>
            <person name="Guiltinan M.J."/>
            <person name="Tyler B.M."/>
            <person name="Meinhardt L.W."/>
            <person name="Bailey B.A."/>
        </authorList>
    </citation>
    <scope>NUCLEOTIDE SEQUENCE [LARGE SCALE GENOMIC DNA]</scope>
    <source>
        <strain evidence="3">zdho120</strain>
    </source>
</reference>
<dbReference type="STRING" id="4795.A0A225WUR7"/>